<evidence type="ECO:0000313" key="1">
    <source>
        <dbReference type="EMBL" id="KXH85960.1"/>
    </source>
</evidence>
<sequence length="68" mass="8010">MFYSTGLEKRGFLSFFKDEKLSILARQKSVSCAMGTTPYLEQPVSDRTEEIQRMRKHKAFSKFNEKKK</sequence>
<dbReference type="Proteomes" id="UP000070513">
    <property type="component" value="Unassembled WGS sequence"/>
</dbReference>
<reference evidence="2" key="1">
    <citation type="submission" date="2015-12" db="EMBL/GenBank/DDBJ databases">
        <title>Genome sequence of a biocontrol rhizobacterium Chryseobacterium kwangjuense strain KJ1R5 isolated from pepper (Capsicum annuum L.).</title>
        <authorList>
            <person name="Jeong J.-J."/>
            <person name="Park H."/>
            <person name="Mannaa M."/>
            <person name="Sang M.K."/>
            <person name="Choi I.-G."/>
            <person name="Kim K.D."/>
        </authorList>
    </citation>
    <scope>NUCLEOTIDE SEQUENCE [LARGE SCALE GENOMIC DNA]</scope>
    <source>
        <strain evidence="2">KJ1R5</strain>
    </source>
</reference>
<organism evidence="1 2">
    <name type="scientific">Chryseobacterium kwangjuense</name>
    <dbReference type="NCBI Taxonomy" id="267125"/>
    <lineage>
        <taxon>Bacteria</taxon>
        <taxon>Pseudomonadati</taxon>
        <taxon>Bacteroidota</taxon>
        <taxon>Flavobacteriia</taxon>
        <taxon>Flavobacteriales</taxon>
        <taxon>Weeksellaceae</taxon>
        <taxon>Chryseobacterium group</taxon>
        <taxon>Chryseobacterium</taxon>
    </lineage>
</organism>
<comment type="caution">
    <text evidence="1">The sequence shown here is derived from an EMBL/GenBank/DDBJ whole genome shotgun (WGS) entry which is preliminary data.</text>
</comment>
<name>A0A135WM19_9FLAO</name>
<dbReference type="EMBL" id="LPUR01000001">
    <property type="protein sequence ID" value="KXH85960.1"/>
    <property type="molecule type" value="Genomic_DNA"/>
</dbReference>
<accession>A0A135WM19</accession>
<dbReference type="AlphaFoldDB" id="A0A135WM19"/>
<reference evidence="1 2" key="2">
    <citation type="journal article" date="2016" name="Genome Announc.">
        <title>Draft Genome Sequence of a Biocontrol Rhizobacterium, Chryseobacterium kwangjuense Strain KJ1R5, Isolated from Pepper (Capsicum annuum).</title>
        <authorList>
            <person name="Jeong J.J."/>
            <person name="Park H."/>
            <person name="Park B.H."/>
            <person name="Mannaa M."/>
            <person name="Sang M.K."/>
            <person name="Choi I.G."/>
            <person name="Kim K.D."/>
        </authorList>
    </citation>
    <scope>NUCLEOTIDE SEQUENCE [LARGE SCALE GENOMIC DNA]</scope>
    <source>
        <strain evidence="1 2">KJ1R5</strain>
    </source>
</reference>
<gene>
    <name evidence="1" type="ORF">AU378_09585</name>
</gene>
<proteinExistence type="predicted"/>
<protein>
    <submittedName>
        <fullName evidence="1">Uncharacterized protein</fullName>
    </submittedName>
</protein>
<evidence type="ECO:0000313" key="2">
    <source>
        <dbReference type="Proteomes" id="UP000070513"/>
    </source>
</evidence>